<feature type="domain" description="HTH araC/xylS-type" evidence="5">
    <location>
        <begin position="236"/>
        <end position="332"/>
    </location>
</feature>
<dbReference type="EMBL" id="CP126981">
    <property type="protein sequence ID" value="WIM85900.1"/>
    <property type="molecule type" value="Genomic_DNA"/>
</dbReference>
<keyword evidence="2" id="KW-0238">DNA-binding</keyword>
<organism evidence="6 7">
    <name type="scientific">Candidatus Mycobacterium wuenschmannii</name>
    <dbReference type="NCBI Taxonomy" id="3027808"/>
    <lineage>
        <taxon>Bacteria</taxon>
        <taxon>Bacillati</taxon>
        <taxon>Actinomycetota</taxon>
        <taxon>Actinomycetes</taxon>
        <taxon>Mycobacteriales</taxon>
        <taxon>Mycobacteriaceae</taxon>
        <taxon>Mycobacterium</taxon>
    </lineage>
</organism>
<evidence type="ECO:0000256" key="3">
    <source>
        <dbReference type="ARBA" id="ARBA00023163"/>
    </source>
</evidence>
<name>A0ABY8VSB7_9MYCO</name>
<dbReference type="InterPro" id="IPR020449">
    <property type="entry name" value="Tscrpt_reg_AraC-type_HTH"/>
</dbReference>
<dbReference type="Pfam" id="PF12833">
    <property type="entry name" value="HTH_18"/>
    <property type="match status" value="1"/>
</dbReference>
<feature type="compositionally biased region" description="Polar residues" evidence="4">
    <location>
        <begin position="245"/>
        <end position="264"/>
    </location>
</feature>
<sequence length="339" mass="37265">MEPEDAGMPALAFLQMLDSEALGRCEVDALRDIMARERVTEPMLVGRDAQVPLRWFREIYPDFDRDQGTRLGFALAEHAKLTSFGALSVPLVSAGSVAEVVELLAYLPVITTALSPSFHSTECGLTIGLAGRTGDAGLNCLAVTYGGLALLRLLDMLAGVVPSVELHLGHSAPAGWALDQNLLSGRLFFNAPTSFIHVPADTLDEVCRFSDPVAYRIAVADLQRTLDQQRDTSVSERVRELLETNPAQTSSSRAAGELSMSTSTLKRRLSDEGTSFRELRQTFMREHAIVRLLDRSASVSEIAAELGYTDITNFTHAFKRWTGRSPSYFREHDSDRIHP</sequence>
<dbReference type="PANTHER" id="PTHR47894:SF4">
    <property type="entry name" value="HTH-TYPE TRANSCRIPTIONAL REGULATOR GADX"/>
    <property type="match status" value="1"/>
</dbReference>
<evidence type="ECO:0000256" key="2">
    <source>
        <dbReference type="ARBA" id="ARBA00023125"/>
    </source>
</evidence>
<evidence type="ECO:0000256" key="1">
    <source>
        <dbReference type="ARBA" id="ARBA00023015"/>
    </source>
</evidence>
<keyword evidence="7" id="KW-1185">Reference proteome</keyword>
<dbReference type="SUPFAM" id="SSF46689">
    <property type="entry name" value="Homeodomain-like"/>
    <property type="match status" value="1"/>
</dbReference>
<keyword evidence="3" id="KW-0804">Transcription</keyword>
<dbReference type="Proteomes" id="UP001236585">
    <property type="component" value="Chromosome"/>
</dbReference>
<dbReference type="InterPro" id="IPR009057">
    <property type="entry name" value="Homeodomain-like_sf"/>
</dbReference>
<feature type="region of interest" description="Disordered" evidence="4">
    <location>
        <begin position="242"/>
        <end position="266"/>
    </location>
</feature>
<dbReference type="InterPro" id="IPR018060">
    <property type="entry name" value="HTH_AraC"/>
</dbReference>
<dbReference type="PANTHER" id="PTHR47894">
    <property type="entry name" value="HTH-TYPE TRANSCRIPTIONAL REGULATOR GADX"/>
    <property type="match status" value="1"/>
</dbReference>
<evidence type="ECO:0000313" key="7">
    <source>
        <dbReference type="Proteomes" id="UP001236585"/>
    </source>
</evidence>
<gene>
    <name evidence="6" type="ORF">PT015_13200</name>
</gene>
<dbReference type="InterPro" id="IPR032687">
    <property type="entry name" value="AraC-type_N"/>
</dbReference>
<reference evidence="6 7" key="1">
    <citation type="journal article" date="2023" name="Microbiol. Resour. Announc.">
        <title>Complete Genome Sequence of Mycobacterium wuenschmanii, a novel Nontuberculous Mycobacterium Isolated from a captive population of Amazon Milk Frogs.</title>
        <authorList>
            <person name="Hicks J."/>
            <person name="Zeineldin M."/>
            <person name="Ward H."/>
            <person name="Wuenschmann A."/>
            <person name="Camp P."/>
            <person name="Farrell D."/>
            <person name="Lehman K."/>
            <person name="Thacker T."/>
            <person name="Cuthbert E."/>
        </authorList>
    </citation>
    <scope>NUCLEOTIDE SEQUENCE [LARGE SCALE GENOMIC DNA]</scope>
    <source>
        <strain evidence="6 7">Wuenschmanii</strain>
    </source>
</reference>
<accession>A0ABY8VSB7</accession>
<dbReference type="Gene3D" id="1.10.10.60">
    <property type="entry name" value="Homeodomain-like"/>
    <property type="match status" value="1"/>
</dbReference>
<protein>
    <submittedName>
        <fullName evidence="6">Helix-turn-helix domain-containing protein</fullName>
    </submittedName>
</protein>
<proteinExistence type="predicted"/>
<evidence type="ECO:0000256" key="4">
    <source>
        <dbReference type="SAM" id="MobiDB-lite"/>
    </source>
</evidence>
<dbReference type="PRINTS" id="PR00032">
    <property type="entry name" value="HTHARAC"/>
</dbReference>
<keyword evidence="1" id="KW-0805">Transcription regulation</keyword>
<evidence type="ECO:0000259" key="5">
    <source>
        <dbReference type="PROSITE" id="PS01124"/>
    </source>
</evidence>
<dbReference type="Pfam" id="PF12625">
    <property type="entry name" value="Arabinose_bd"/>
    <property type="match status" value="1"/>
</dbReference>
<dbReference type="PROSITE" id="PS01124">
    <property type="entry name" value="HTH_ARAC_FAMILY_2"/>
    <property type="match status" value="1"/>
</dbReference>
<evidence type="ECO:0000313" key="6">
    <source>
        <dbReference type="EMBL" id="WIM85900.1"/>
    </source>
</evidence>
<dbReference type="SMART" id="SM00342">
    <property type="entry name" value="HTH_ARAC"/>
    <property type="match status" value="1"/>
</dbReference>